<dbReference type="SMART" id="SM00515">
    <property type="entry name" value="eIF5C"/>
    <property type="match status" value="1"/>
</dbReference>
<dbReference type="InterPro" id="IPR016024">
    <property type="entry name" value="ARM-type_fold"/>
</dbReference>
<dbReference type="GO" id="GO:0003743">
    <property type="term" value="F:translation initiation factor activity"/>
    <property type="evidence" value="ECO:0007669"/>
    <property type="project" value="UniProtKB-KW"/>
</dbReference>
<dbReference type="SUPFAM" id="SSF48371">
    <property type="entry name" value="ARM repeat"/>
    <property type="match status" value="1"/>
</dbReference>
<evidence type="ECO:0000256" key="9">
    <source>
        <dbReference type="ARBA" id="ARBA00044345"/>
    </source>
</evidence>
<evidence type="ECO:0000256" key="4">
    <source>
        <dbReference type="ARBA" id="ARBA00022490"/>
    </source>
</evidence>
<gene>
    <name evidence="13" type="primary">GCD6</name>
    <name evidence="13" type="ORF">H2200_011784</name>
</gene>
<evidence type="ECO:0000256" key="6">
    <source>
        <dbReference type="ARBA" id="ARBA00030179"/>
    </source>
</evidence>
<feature type="region of interest" description="Disordered" evidence="11">
    <location>
        <begin position="489"/>
        <end position="510"/>
    </location>
</feature>
<dbReference type="GO" id="GO:0005829">
    <property type="term" value="C:cytosol"/>
    <property type="evidence" value="ECO:0007669"/>
    <property type="project" value="UniProtKB-SubCell"/>
</dbReference>
<dbReference type="InterPro" id="IPR005835">
    <property type="entry name" value="NTP_transferase_dom"/>
</dbReference>
<keyword evidence="5 13" id="KW-0396">Initiation factor</keyword>
<name>A0AA38WYT6_9EURO</name>
<evidence type="ECO:0000256" key="8">
    <source>
        <dbReference type="ARBA" id="ARBA00044144"/>
    </source>
</evidence>
<dbReference type="GO" id="GO:0005085">
    <property type="term" value="F:guanyl-nucleotide exchange factor activity"/>
    <property type="evidence" value="ECO:0007669"/>
    <property type="project" value="InterPro"/>
</dbReference>
<keyword evidence="14" id="KW-1185">Reference proteome</keyword>
<dbReference type="Gene3D" id="2.160.10.10">
    <property type="entry name" value="Hexapeptide repeat proteins"/>
    <property type="match status" value="1"/>
</dbReference>
<dbReference type="Pfam" id="PF00483">
    <property type="entry name" value="NTP_transferase"/>
    <property type="match status" value="1"/>
</dbReference>
<comment type="subcellular location">
    <subcellularLocation>
        <location evidence="1">Cytoplasm</location>
        <location evidence="1">Cytosol</location>
    </subcellularLocation>
</comment>
<dbReference type="PROSITE" id="PS51363">
    <property type="entry name" value="W2"/>
    <property type="match status" value="1"/>
</dbReference>
<dbReference type="Gene3D" id="3.90.550.10">
    <property type="entry name" value="Spore Coat Polysaccharide Biosynthesis Protein SpsA, Chain A"/>
    <property type="match status" value="1"/>
</dbReference>
<dbReference type="Gene3D" id="1.25.40.180">
    <property type="match status" value="1"/>
</dbReference>
<dbReference type="InterPro" id="IPR056764">
    <property type="entry name" value="LbH_EIF2B3/5"/>
</dbReference>
<comment type="caution">
    <text evidence="13">The sequence shown here is derived from an EMBL/GenBank/DDBJ whole genome shotgun (WGS) entry which is preliminary data.</text>
</comment>
<dbReference type="GO" id="GO:0005851">
    <property type="term" value="C:eukaryotic translation initiation factor 2B complex"/>
    <property type="evidence" value="ECO:0007669"/>
    <property type="project" value="TreeGrafter"/>
</dbReference>
<dbReference type="FunFam" id="3.90.550.10:FF:000066">
    <property type="entry name" value="Translation initiation factor eIF-2B subunit epsilon"/>
    <property type="match status" value="1"/>
</dbReference>
<evidence type="ECO:0000256" key="10">
    <source>
        <dbReference type="ARBA" id="ARBA00046432"/>
    </source>
</evidence>
<evidence type="ECO:0000256" key="7">
    <source>
        <dbReference type="ARBA" id="ARBA00031190"/>
    </source>
</evidence>
<evidence type="ECO:0000256" key="1">
    <source>
        <dbReference type="ARBA" id="ARBA00004514"/>
    </source>
</evidence>
<evidence type="ECO:0000256" key="5">
    <source>
        <dbReference type="ARBA" id="ARBA00022540"/>
    </source>
</evidence>
<sequence>MAPKNQKSAAWKGRSGDDNKEDPLQAVVVADTFETRFAPFTLERPRCLLTLANTPLIEYTLEYLASAGVQTVFIYAGAHLDQVETYIEASRWKSHKSPFENVTFLRCLASSVGDIMRDLDQKDLMAGDFIVVSGDIVSNFPIARALQQHKTRRAKDKNAIMTMILRETEAGIHDHSGGIVPTFVLDPTKDRCLHYEEAYPGTQFTSHIDPELLKTPELEIRQDLVDCRIDICTPDVLSLWSDNFDNQSPRKDFLFGVLKDWELNGKTIHTYIVQEDYAARVADFWSYNTISQDLKAGLVTSIAVENNTFGDTHYSRSQNGVVLDGKVVASKPTKLESGTVVGAETAIGRGSEIKSSIVGEGCHIGKNTRIHDAYIWDNVSVGNNVKISRAIIGNEAFIGDNSVIEEGSLISFGVKIAPGTTVKSGSRICRPQPGTDGEVKNDTFVVGDAGEGQAYADDEEDYLTSKLSRLIYQQPDLADSVSTLDSDLSSDEVSSFGGSRSQSFGDDSTDRFQHDTVGILLQRMQDGQHADDMLSELMGLRFSGGADETQVRKAVAVALMKHIHGEVENGVSAADATRRVLSAYNTLIRRKGAEQTTDEQAAFLLDAQRDLIRRKDGGKTLLFVVKDLYDLEVFTEEAFTAWWADERSSSDPEMAEVRKPSSQFIEWLQNAESESESDEEEEDDEEE</sequence>
<feature type="region of interest" description="Disordered" evidence="11">
    <location>
        <begin position="667"/>
        <end position="687"/>
    </location>
</feature>
<dbReference type="PANTHER" id="PTHR45887">
    <property type="entry name" value="TRANSLATION INITIATION FACTOR EIF-2B SUBUNIT EPSILON"/>
    <property type="match status" value="1"/>
</dbReference>
<comment type="similarity">
    <text evidence="2">Belongs to the eIF-2B gamma/epsilon subunits family.</text>
</comment>
<feature type="compositionally biased region" description="Acidic residues" evidence="11">
    <location>
        <begin position="673"/>
        <end position="687"/>
    </location>
</feature>
<accession>A0AA38WYT6</accession>
<dbReference type="Pfam" id="PF25084">
    <property type="entry name" value="LbH_EIF2B"/>
    <property type="match status" value="1"/>
</dbReference>
<dbReference type="InterPro" id="IPR051956">
    <property type="entry name" value="eIF2B_epsilon"/>
</dbReference>
<evidence type="ECO:0000313" key="13">
    <source>
        <dbReference type="EMBL" id="KAJ9603598.1"/>
    </source>
</evidence>
<evidence type="ECO:0000256" key="11">
    <source>
        <dbReference type="SAM" id="MobiDB-lite"/>
    </source>
</evidence>
<evidence type="ECO:0000259" key="12">
    <source>
        <dbReference type="PROSITE" id="PS51363"/>
    </source>
</evidence>
<comment type="subunit">
    <text evidence="10">Component of the translation initiation factor 2B (eIF2B) complex which is a heterodecamer of two sets of five different subunits: alpha, beta, gamma, delta and epsilon. Subunits alpha, beta and delta comprise a regulatory subcomplex and subunits epsilon and gamma comprise a catalytic subcomplex. Within the complex, the hexameric regulatory complex resides at the center, with the two heterodimeric catalytic subcomplexes bound on opposite sides.</text>
</comment>
<dbReference type="AlphaFoldDB" id="A0AA38WYT6"/>
<dbReference type="SUPFAM" id="SSF53448">
    <property type="entry name" value="Nucleotide-diphospho-sugar transferases"/>
    <property type="match status" value="1"/>
</dbReference>
<dbReference type="PANTHER" id="PTHR45887:SF1">
    <property type="entry name" value="TRANSLATION INITIATION FACTOR EIF-2B SUBUNIT EPSILON"/>
    <property type="match status" value="1"/>
</dbReference>
<keyword evidence="4" id="KW-0963">Cytoplasm</keyword>
<dbReference type="InterPro" id="IPR044123">
    <property type="entry name" value="W2_eIF2B_epsilon"/>
</dbReference>
<evidence type="ECO:0000256" key="3">
    <source>
        <dbReference type="ARBA" id="ARBA00018601"/>
    </source>
</evidence>
<protein>
    <recommendedName>
        <fullName evidence="3">Mannose-1-phosphate guanyltransferase</fullName>
    </recommendedName>
    <alternativeName>
        <fullName evidence="7">GDP-mannose pyrophosphorylase</fullName>
    </alternativeName>
    <alternativeName>
        <fullName evidence="6">GTP-mannose-1-phosphate guanylyltransferase</fullName>
    </alternativeName>
    <alternativeName>
        <fullName evidence="8">Translation initiation factor eIF2B subunit epsilon</fullName>
    </alternativeName>
    <alternativeName>
        <fullName evidence="9">eIF2B GDP-GTP exchange factor subunit epsilon</fullName>
    </alternativeName>
</protein>
<keyword evidence="5 13" id="KW-0648">Protein biosynthesis</keyword>
<dbReference type="InterPro" id="IPR029044">
    <property type="entry name" value="Nucleotide-diphossugar_trans"/>
</dbReference>
<dbReference type="Pfam" id="PF02020">
    <property type="entry name" value="W2"/>
    <property type="match status" value="1"/>
</dbReference>
<dbReference type="InterPro" id="IPR035543">
    <property type="entry name" value="eIF-2B_epsilon_N"/>
</dbReference>
<evidence type="ECO:0000313" key="14">
    <source>
        <dbReference type="Proteomes" id="UP001172673"/>
    </source>
</evidence>
<reference evidence="13" key="1">
    <citation type="submission" date="2022-10" db="EMBL/GenBank/DDBJ databases">
        <title>Culturing micro-colonial fungi from biological soil crusts in the Mojave desert and describing Neophaeococcomyces mojavensis, and introducing the new genera and species Taxawa tesnikishii.</title>
        <authorList>
            <person name="Kurbessoian T."/>
            <person name="Stajich J.E."/>
        </authorList>
    </citation>
    <scope>NUCLEOTIDE SEQUENCE</scope>
    <source>
        <strain evidence="13">TK_41</strain>
    </source>
</reference>
<organism evidence="13 14">
    <name type="scientific">Cladophialophora chaetospira</name>
    <dbReference type="NCBI Taxonomy" id="386627"/>
    <lineage>
        <taxon>Eukaryota</taxon>
        <taxon>Fungi</taxon>
        <taxon>Dikarya</taxon>
        <taxon>Ascomycota</taxon>
        <taxon>Pezizomycotina</taxon>
        <taxon>Eurotiomycetes</taxon>
        <taxon>Chaetothyriomycetidae</taxon>
        <taxon>Chaetothyriales</taxon>
        <taxon>Herpotrichiellaceae</taxon>
        <taxon>Cladophialophora</taxon>
    </lineage>
</organism>
<proteinExistence type="inferred from homology"/>
<dbReference type="CDD" id="cd11558">
    <property type="entry name" value="W2_eIF2B_epsilon"/>
    <property type="match status" value="1"/>
</dbReference>
<evidence type="ECO:0000256" key="2">
    <source>
        <dbReference type="ARBA" id="ARBA00007878"/>
    </source>
</evidence>
<dbReference type="EMBL" id="JAPDRK010000021">
    <property type="protein sequence ID" value="KAJ9603598.1"/>
    <property type="molecule type" value="Genomic_DNA"/>
</dbReference>
<feature type="domain" description="W2" evidence="12">
    <location>
        <begin position="506"/>
        <end position="678"/>
    </location>
</feature>
<dbReference type="Proteomes" id="UP001172673">
    <property type="component" value="Unassembled WGS sequence"/>
</dbReference>
<dbReference type="CDD" id="cd04197">
    <property type="entry name" value="eIF-2B_epsilon_N"/>
    <property type="match status" value="1"/>
</dbReference>
<feature type="compositionally biased region" description="Low complexity" evidence="11">
    <location>
        <begin position="489"/>
        <end position="506"/>
    </location>
</feature>
<dbReference type="InterPro" id="IPR003307">
    <property type="entry name" value="W2_domain"/>
</dbReference>
<dbReference type="GO" id="GO:0031369">
    <property type="term" value="F:translation initiation factor binding"/>
    <property type="evidence" value="ECO:0007669"/>
    <property type="project" value="InterPro"/>
</dbReference>